<dbReference type="GO" id="GO:0030288">
    <property type="term" value="C:outer membrane-bounded periplasmic space"/>
    <property type="evidence" value="ECO:0007669"/>
    <property type="project" value="TreeGrafter"/>
</dbReference>
<dbReference type="AlphaFoldDB" id="A0A2G5PFZ0"/>
<feature type="domain" description="MurNAc-LAA" evidence="4">
    <location>
        <begin position="114"/>
        <end position="235"/>
    </location>
</feature>
<dbReference type="InterPro" id="IPR002508">
    <property type="entry name" value="MurNAc-LAA_cat"/>
</dbReference>
<evidence type="ECO:0000256" key="2">
    <source>
        <dbReference type="SAM" id="MobiDB-lite"/>
    </source>
</evidence>
<dbReference type="Proteomes" id="UP000230551">
    <property type="component" value="Unassembled WGS sequence"/>
</dbReference>
<dbReference type="STRING" id="85968.GCA_900073015_01342"/>
<proteinExistence type="predicted"/>
<comment type="caution">
    <text evidence="5">The sequence shown here is derived from an EMBL/GenBank/DDBJ whole genome shotgun (WGS) entry which is preliminary data.</text>
</comment>
<dbReference type="CDD" id="cd02696">
    <property type="entry name" value="MurNAc-LAA"/>
    <property type="match status" value="1"/>
</dbReference>
<dbReference type="RefSeq" id="WP_090587785.1">
    <property type="nucleotide sequence ID" value="NZ_CP104302.1"/>
</dbReference>
<protein>
    <submittedName>
        <fullName evidence="5">N-acetylmuramoyl-L-alanine amidase</fullName>
    </submittedName>
</protein>
<dbReference type="GO" id="GO:0009253">
    <property type="term" value="P:peptidoglycan catabolic process"/>
    <property type="evidence" value="ECO:0007669"/>
    <property type="project" value="InterPro"/>
</dbReference>
<evidence type="ECO:0000313" key="6">
    <source>
        <dbReference type="Proteomes" id="UP000230551"/>
    </source>
</evidence>
<dbReference type="GO" id="GO:0008745">
    <property type="term" value="F:N-acetylmuramoyl-L-alanine amidase activity"/>
    <property type="evidence" value="ECO:0007669"/>
    <property type="project" value="InterPro"/>
</dbReference>
<evidence type="ECO:0000256" key="3">
    <source>
        <dbReference type="SAM" id="SignalP"/>
    </source>
</evidence>
<dbReference type="SMART" id="SM00646">
    <property type="entry name" value="Ami_3"/>
    <property type="match status" value="1"/>
</dbReference>
<keyword evidence="1" id="KW-0378">Hydrolase</keyword>
<dbReference type="Gene3D" id="3.40.630.40">
    <property type="entry name" value="Zn-dependent exopeptidases"/>
    <property type="match status" value="1"/>
</dbReference>
<dbReference type="NCBIfam" id="NF038140">
    <property type="entry name" value="amidase_Rv3717"/>
    <property type="match status" value="1"/>
</dbReference>
<dbReference type="InterPro" id="IPR050695">
    <property type="entry name" value="N-acetylmuramoyl_amidase_3"/>
</dbReference>
<evidence type="ECO:0000259" key="4">
    <source>
        <dbReference type="SMART" id="SM00646"/>
    </source>
</evidence>
<dbReference type="Pfam" id="PF01520">
    <property type="entry name" value="Amidase_3"/>
    <property type="match status" value="1"/>
</dbReference>
<evidence type="ECO:0000313" key="5">
    <source>
        <dbReference type="EMBL" id="PIB77235.1"/>
    </source>
</evidence>
<dbReference type="SUPFAM" id="SSF53187">
    <property type="entry name" value="Zn-dependent exopeptidases"/>
    <property type="match status" value="1"/>
</dbReference>
<keyword evidence="6" id="KW-1185">Reference proteome</keyword>
<dbReference type="PANTHER" id="PTHR30404:SF0">
    <property type="entry name" value="N-ACETYLMURAMOYL-L-ALANINE AMIDASE AMIC"/>
    <property type="match status" value="1"/>
</dbReference>
<sequence length="242" mass="24322">MRLVRLVTALCTTATLALAGVAPAGAGPGLAGRLVFLDAGHSADGGSTAQVPNGRGGAKDCQTSGTATDGGYPEHTFNWDVTQRVRTELSALGVRTELSRADDSGPAPCIDVRAAAANAAQPDAIVSIHADGGPAGGHGFHVNYSAPPLNAVQGGPAVTLATTMRDSLADAGLTPSTYLGDDGLFARPDLAGLNLAEYPAVLVELGNMRNAEDAAVMTSADGRARYAAAVTSGIVAFLRQSA</sequence>
<feature type="chain" id="PRO_5039507842" evidence="3">
    <location>
        <begin position="20"/>
        <end position="242"/>
    </location>
</feature>
<accession>A0A2G5PFZ0</accession>
<evidence type="ECO:0000256" key="1">
    <source>
        <dbReference type="ARBA" id="ARBA00022801"/>
    </source>
</evidence>
<dbReference type="EMBL" id="PDCN02000002">
    <property type="protein sequence ID" value="PIB77235.1"/>
    <property type="molecule type" value="Genomic_DNA"/>
</dbReference>
<feature type="region of interest" description="Disordered" evidence="2">
    <location>
        <begin position="46"/>
        <end position="69"/>
    </location>
</feature>
<feature type="signal peptide" evidence="3">
    <location>
        <begin position="1"/>
        <end position="19"/>
    </location>
</feature>
<organism evidence="5 6">
    <name type="scientific">Mycolicibacterium brumae</name>
    <dbReference type="NCBI Taxonomy" id="85968"/>
    <lineage>
        <taxon>Bacteria</taxon>
        <taxon>Bacillati</taxon>
        <taxon>Actinomycetota</taxon>
        <taxon>Actinomycetes</taxon>
        <taxon>Mycobacteriales</taxon>
        <taxon>Mycobacteriaceae</taxon>
        <taxon>Mycolicibacterium</taxon>
    </lineage>
</organism>
<dbReference type="PANTHER" id="PTHR30404">
    <property type="entry name" value="N-ACETYLMURAMOYL-L-ALANINE AMIDASE"/>
    <property type="match status" value="1"/>
</dbReference>
<dbReference type="OrthoDB" id="3268878at2"/>
<keyword evidence="3" id="KW-0732">Signal</keyword>
<gene>
    <name evidence="5" type="ORF">CQY22_003055</name>
</gene>
<name>A0A2G5PFZ0_9MYCO</name>
<reference evidence="5 6" key="1">
    <citation type="journal article" date="2017" name="Infect. Genet. Evol.">
        <title>The new phylogeny of the genus Mycobacterium: The old and the news.</title>
        <authorList>
            <person name="Tortoli E."/>
            <person name="Fedrizzi T."/>
            <person name="Meehan C.J."/>
            <person name="Trovato A."/>
            <person name="Grottola A."/>
            <person name="Giacobazzi E."/>
            <person name="Serpini G.F."/>
            <person name="Tagliazucchi S."/>
            <person name="Fabio A."/>
            <person name="Bettua C."/>
            <person name="Bertorelli R."/>
            <person name="Frascaro F."/>
            <person name="De Sanctis V."/>
            <person name="Pecorari M."/>
            <person name="Jousson O."/>
            <person name="Segata N."/>
            <person name="Cirillo D.M."/>
        </authorList>
    </citation>
    <scope>NUCLEOTIDE SEQUENCE [LARGE SCALE GENOMIC DNA]</scope>
    <source>
        <strain evidence="5 6">CIP1034565</strain>
    </source>
</reference>